<protein>
    <submittedName>
        <fullName evidence="1">Uncharacterized protein</fullName>
    </submittedName>
</protein>
<dbReference type="HOGENOM" id="CLU_2651701_0_0_6"/>
<accession>A0A0C4WM58</accession>
<organism evidence="1 2">
    <name type="scientific">Azotobacter chroococcum NCIMB 8003</name>
    <dbReference type="NCBI Taxonomy" id="1328314"/>
    <lineage>
        <taxon>Bacteria</taxon>
        <taxon>Pseudomonadati</taxon>
        <taxon>Pseudomonadota</taxon>
        <taxon>Gammaproteobacteria</taxon>
        <taxon>Pseudomonadales</taxon>
        <taxon>Pseudomonadaceae</taxon>
        <taxon>Azotobacter</taxon>
    </lineage>
</organism>
<evidence type="ECO:0000313" key="1">
    <source>
        <dbReference type="EMBL" id="AJE21454.1"/>
    </source>
</evidence>
<dbReference type="KEGG" id="acx:Achr_19990"/>
<keyword evidence="2" id="KW-1185">Reference proteome</keyword>
<sequence length="76" mass="8959">MKRQDVETLQTEGTAFVTHLIRNPARSGEWIAFFQLNTGRSFFLIDEHDEVESFRQLDRLIEVLQRLGIKLAEIHF</sequence>
<dbReference type="Proteomes" id="UP000068210">
    <property type="component" value="Chromosome"/>
</dbReference>
<proteinExistence type="predicted"/>
<dbReference type="RefSeq" id="WP_039803999.1">
    <property type="nucleotide sequence ID" value="NZ_CP010415.1"/>
</dbReference>
<gene>
    <name evidence="1" type="ORF">Achr_19990</name>
</gene>
<dbReference type="EMBL" id="CP010415">
    <property type="protein sequence ID" value="AJE21454.1"/>
    <property type="molecule type" value="Genomic_DNA"/>
</dbReference>
<reference evidence="1 2" key="1">
    <citation type="journal article" date="2015" name="PLoS ONE">
        <title>Azotobacter Genomes: The Genome of Azotobacter chroococcum NCIMB 8003 (ATCC 4412).</title>
        <authorList>
            <person name="Robson R.L."/>
            <person name="Jones R."/>
            <person name="Robson R.M."/>
            <person name="Schwartz A."/>
            <person name="Richardson T.H."/>
        </authorList>
    </citation>
    <scope>NUCLEOTIDE SEQUENCE [LARGE SCALE GENOMIC DNA]</scope>
    <source>
        <strain evidence="1 2">NCIMB 8003</strain>
    </source>
</reference>
<evidence type="ECO:0000313" key="2">
    <source>
        <dbReference type="Proteomes" id="UP000068210"/>
    </source>
</evidence>
<dbReference type="AlphaFoldDB" id="A0A0C4WM58"/>
<name>A0A0C4WM58_9GAMM</name>